<organism evidence="1 2">
    <name type="scientific">Parasponia andersonii</name>
    <name type="common">Sponia andersonii</name>
    <dbReference type="NCBI Taxonomy" id="3476"/>
    <lineage>
        <taxon>Eukaryota</taxon>
        <taxon>Viridiplantae</taxon>
        <taxon>Streptophyta</taxon>
        <taxon>Embryophyta</taxon>
        <taxon>Tracheophyta</taxon>
        <taxon>Spermatophyta</taxon>
        <taxon>Magnoliopsida</taxon>
        <taxon>eudicotyledons</taxon>
        <taxon>Gunneridae</taxon>
        <taxon>Pentapetalae</taxon>
        <taxon>rosids</taxon>
        <taxon>fabids</taxon>
        <taxon>Rosales</taxon>
        <taxon>Cannabaceae</taxon>
        <taxon>Parasponia</taxon>
    </lineage>
</organism>
<keyword evidence="2" id="KW-1185">Reference proteome</keyword>
<dbReference type="Proteomes" id="UP000237105">
    <property type="component" value="Unassembled WGS sequence"/>
</dbReference>
<reference evidence="2" key="1">
    <citation type="submission" date="2016-06" db="EMBL/GenBank/DDBJ databases">
        <title>Parallel loss of symbiosis genes in relatives of nitrogen-fixing non-legume Parasponia.</title>
        <authorList>
            <person name="Van Velzen R."/>
            <person name="Holmer R."/>
            <person name="Bu F."/>
            <person name="Rutten L."/>
            <person name="Van Zeijl A."/>
            <person name="Liu W."/>
            <person name="Santuari L."/>
            <person name="Cao Q."/>
            <person name="Sharma T."/>
            <person name="Shen D."/>
            <person name="Roswanjaya Y."/>
            <person name="Wardhani T."/>
            <person name="Kalhor M.S."/>
            <person name="Jansen J."/>
            <person name="Van den Hoogen J."/>
            <person name="Gungor B."/>
            <person name="Hartog M."/>
            <person name="Hontelez J."/>
            <person name="Verver J."/>
            <person name="Yang W.-C."/>
            <person name="Schijlen E."/>
            <person name="Repin R."/>
            <person name="Schilthuizen M."/>
            <person name="Schranz E."/>
            <person name="Heidstra R."/>
            <person name="Miyata K."/>
            <person name="Fedorova E."/>
            <person name="Kohlen W."/>
            <person name="Bisseling T."/>
            <person name="Smit S."/>
            <person name="Geurts R."/>
        </authorList>
    </citation>
    <scope>NUCLEOTIDE SEQUENCE [LARGE SCALE GENOMIC DNA]</scope>
    <source>
        <strain evidence="2">cv. WU1-14</strain>
    </source>
</reference>
<evidence type="ECO:0000313" key="1">
    <source>
        <dbReference type="EMBL" id="PON80330.1"/>
    </source>
</evidence>
<proteinExistence type="predicted"/>
<name>A0A2P5E4B2_PARAD</name>
<comment type="caution">
    <text evidence="1">The sequence shown here is derived from an EMBL/GenBank/DDBJ whole genome shotgun (WGS) entry which is preliminary data.</text>
</comment>
<accession>A0A2P5E4B2</accession>
<sequence>MGDFRIWDIFSLILARSPSVDPLSLFSRSLSLRSAYRRTQMSALPSQDDSRSSETPNRCVANGGSEALSCLSIRRSVKELIFQK</sequence>
<gene>
    <name evidence="1" type="ORF">PanWU01x14_007800</name>
</gene>
<protein>
    <submittedName>
        <fullName evidence="1">Uncharacterized protein</fullName>
    </submittedName>
</protein>
<dbReference type="EMBL" id="JXTB01000002">
    <property type="protein sequence ID" value="PON80330.1"/>
    <property type="molecule type" value="Genomic_DNA"/>
</dbReference>
<dbReference type="AlphaFoldDB" id="A0A2P5E4B2"/>
<evidence type="ECO:0000313" key="2">
    <source>
        <dbReference type="Proteomes" id="UP000237105"/>
    </source>
</evidence>